<reference evidence="2 3" key="1">
    <citation type="submission" date="2018-04" db="EMBL/GenBank/DDBJ databases">
        <title>Genomic Encyclopedia of Archaeal and Bacterial Type Strains, Phase II (KMG-II): from individual species to whole genera.</title>
        <authorList>
            <person name="Goeker M."/>
        </authorList>
    </citation>
    <scope>NUCLEOTIDE SEQUENCE [LARGE SCALE GENOMIC DNA]</scope>
    <source>
        <strain evidence="2 3">DSM 45787</strain>
    </source>
</reference>
<sequence>MKMILNEVLESLKRRKWFSALIAIQVTVLFLTSALLFLTYTHIEGKSDRLQPLKELNFYQLSDDLASDSKFQAFLKRPNSLQIIKKFYKNLEHRFGKRFVYLFNQHIDVKIGDDPKWDKFLYGYEHGAPIEQLKKHPYNPLKAVQINEQGFTRFSIPLSNGHPFSAQDFHYRQGEAVPVLLGAEYQPFYQVGDEIKTKYLRKDFKLVVRGFIQPDTFVFNANNPELYLDRYIVMPALQFSNSPKNEADERFQKIHYMQLINGMIFTNEKPYVVRRDLEQVKKASGFTDMQLIGANSDSLDFVFSVIRVNVELLQIMSSALFVVCILSISILMVTKFQDNFRNMSIHLSSGATLNQLFSYFLAEILFIVGLPGLVITLWYKQVIDVSFGMYTLMNLMLFSLTVLISALPLYWQFSKIEISSLLKRSE</sequence>
<dbReference type="EMBL" id="QBKR01000046">
    <property type="protein sequence ID" value="PTX48307.1"/>
    <property type="molecule type" value="Genomic_DNA"/>
</dbReference>
<organism evidence="2 3">
    <name type="scientific">Melghirimyces profundicolus</name>
    <dbReference type="NCBI Taxonomy" id="1242148"/>
    <lineage>
        <taxon>Bacteria</taxon>
        <taxon>Bacillati</taxon>
        <taxon>Bacillota</taxon>
        <taxon>Bacilli</taxon>
        <taxon>Bacillales</taxon>
        <taxon>Thermoactinomycetaceae</taxon>
        <taxon>Melghirimyces</taxon>
    </lineage>
</organism>
<feature type="transmembrane region" description="Helical" evidence="1">
    <location>
        <begin position="391"/>
        <end position="411"/>
    </location>
</feature>
<feature type="transmembrane region" description="Helical" evidence="1">
    <location>
        <begin position="312"/>
        <end position="336"/>
    </location>
</feature>
<evidence type="ECO:0000313" key="2">
    <source>
        <dbReference type="EMBL" id="PTX48307.1"/>
    </source>
</evidence>
<protein>
    <submittedName>
        <fullName evidence="2">Uncharacterized protein</fullName>
    </submittedName>
</protein>
<gene>
    <name evidence="2" type="ORF">C8P63_14616</name>
</gene>
<evidence type="ECO:0000256" key="1">
    <source>
        <dbReference type="SAM" id="Phobius"/>
    </source>
</evidence>
<comment type="caution">
    <text evidence="2">The sequence shown here is derived from an EMBL/GenBank/DDBJ whole genome shotgun (WGS) entry which is preliminary data.</text>
</comment>
<keyword evidence="1" id="KW-0812">Transmembrane</keyword>
<keyword evidence="3" id="KW-1185">Reference proteome</keyword>
<evidence type="ECO:0000313" key="3">
    <source>
        <dbReference type="Proteomes" id="UP000244240"/>
    </source>
</evidence>
<accession>A0A2T6AWV3</accession>
<feature type="transmembrane region" description="Helical" evidence="1">
    <location>
        <begin position="356"/>
        <end position="379"/>
    </location>
</feature>
<proteinExistence type="predicted"/>
<keyword evidence="1" id="KW-1133">Transmembrane helix</keyword>
<keyword evidence="1" id="KW-0472">Membrane</keyword>
<name>A0A2T6AWV3_9BACL</name>
<dbReference type="OrthoDB" id="5022643at2"/>
<dbReference type="Proteomes" id="UP000244240">
    <property type="component" value="Unassembled WGS sequence"/>
</dbReference>
<dbReference type="RefSeq" id="WP_108026704.1">
    <property type="nucleotide sequence ID" value="NZ_QBKR01000046.1"/>
</dbReference>
<dbReference type="AlphaFoldDB" id="A0A2T6AWV3"/>
<feature type="transmembrane region" description="Helical" evidence="1">
    <location>
        <begin position="20"/>
        <end position="40"/>
    </location>
</feature>